<dbReference type="InterPro" id="IPR036412">
    <property type="entry name" value="HAD-like_sf"/>
</dbReference>
<evidence type="ECO:0000313" key="2">
    <source>
        <dbReference type="Proteomes" id="UP000572212"/>
    </source>
</evidence>
<dbReference type="GO" id="GO:0005829">
    <property type="term" value="C:cytosol"/>
    <property type="evidence" value="ECO:0007669"/>
    <property type="project" value="TreeGrafter"/>
</dbReference>
<dbReference type="PROSITE" id="PS01228">
    <property type="entry name" value="COF_1"/>
    <property type="match status" value="1"/>
</dbReference>
<dbReference type="Gene3D" id="3.30.1240.10">
    <property type="match status" value="1"/>
</dbReference>
<dbReference type="SUPFAM" id="SSF56784">
    <property type="entry name" value="HAD-like"/>
    <property type="match status" value="1"/>
</dbReference>
<dbReference type="Gene3D" id="3.40.50.1000">
    <property type="entry name" value="HAD superfamily/HAD-like"/>
    <property type="match status" value="1"/>
</dbReference>
<name>A0A841RLB9_9BACI</name>
<keyword evidence="2" id="KW-1185">Reference proteome</keyword>
<proteinExistence type="predicted"/>
<dbReference type="PANTHER" id="PTHR10000:SF55">
    <property type="entry name" value="5-AMINO-6-(5-PHOSPHO-D-RIBITYLAMINO)URACIL PHOSPHATASE YCSE"/>
    <property type="match status" value="1"/>
</dbReference>
<accession>A0A841RLB9</accession>
<dbReference type="SFLD" id="SFLDG01140">
    <property type="entry name" value="C2.B:_Phosphomannomutase_and_P"/>
    <property type="match status" value="1"/>
</dbReference>
<dbReference type="PANTHER" id="PTHR10000">
    <property type="entry name" value="PHOSPHOSERINE PHOSPHATASE"/>
    <property type="match status" value="1"/>
</dbReference>
<evidence type="ECO:0008006" key="3">
    <source>
        <dbReference type="Google" id="ProtNLM"/>
    </source>
</evidence>
<dbReference type="Proteomes" id="UP000572212">
    <property type="component" value="Unassembled WGS sequence"/>
</dbReference>
<dbReference type="NCBIfam" id="TIGR01484">
    <property type="entry name" value="HAD-SF-IIB"/>
    <property type="match status" value="1"/>
</dbReference>
<dbReference type="GO" id="GO:0016791">
    <property type="term" value="F:phosphatase activity"/>
    <property type="evidence" value="ECO:0007669"/>
    <property type="project" value="TreeGrafter"/>
</dbReference>
<dbReference type="RefSeq" id="WP_184248964.1">
    <property type="nucleotide sequence ID" value="NZ_BAAACU010000005.1"/>
</dbReference>
<protein>
    <recommendedName>
        <fullName evidence="3">Phosphoglycolate phosphatase</fullName>
    </recommendedName>
</protein>
<organism evidence="1 2">
    <name type="scientific">Gracilibacillus halotolerans</name>
    <dbReference type="NCBI Taxonomy" id="74386"/>
    <lineage>
        <taxon>Bacteria</taxon>
        <taxon>Bacillati</taxon>
        <taxon>Bacillota</taxon>
        <taxon>Bacilli</taxon>
        <taxon>Bacillales</taxon>
        <taxon>Bacillaceae</taxon>
        <taxon>Gracilibacillus</taxon>
    </lineage>
</organism>
<dbReference type="EMBL" id="JACHON010000013">
    <property type="protein sequence ID" value="MBB6513561.1"/>
    <property type="molecule type" value="Genomic_DNA"/>
</dbReference>
<dbReference type="InterPro" id="IPR023214">
    <property type="entry name" value="HAD_sf"/>
</dbReference>
<reference evidence="1 2" key="1">
    <citation type="submission" date="2020-08" db="EMBL/GenBank/DDBJ databases">
        <title>Genomic Encyclopedia of Type Strains, Phase IV (KMG-IV): sequencing the most valuable type-strain genomes for metagenomic binning, comparative biology and taxonomic classification.</title>
        <authorList>
            <person name="Goeker M."/>
        </authorList>
    </citation>
    <scope>NUCLEOTIDE SEQUENCE [LARGE SCALE GENOMIC DNA]</scope>
    <source>
        <strain evidence="1 2">DSM 11805</strain>
    </source>
</reference>
<dbReference type="GO" id="GO:0000287">
    <property type="term" value="F:magnesium ion binding"/>
    <property type="evidence" value="ECO:0007669"/>
    <property type="project" value="TreeGrafter"/>
</dbReference>
<comment type="caution">
    <text evidence="1">The sequence shown here is derived from an EMBL/GenBank/DDBJ whole genome shotgun (WGS) entry which is preliminary data.</text>
</comment>
<dbReference type="SFLD" id="SFLDG01144">
    <property type="entry name" value="C2.B.4:_PGP_Like"/>
    <property type="match status" value="1"/>
</dbReference>
<evidence type="ECO:0000313" key="1">
    <source>
        <dbReference type="EMBL" id="MBB6513561.1"/>
    </source>
</evidence>
<dbReference type="Pfam" id="PF08282">
    <property type="entry name" value="Hydrolase_3"/>
    <property type="match status" value="2"/>
</dbReference>
<sequence>MDKNIKLIALDMDGTLLNNQHVVSDRNKEAILAARDQGVEVIISTGRHYQSSFEIARELDIHYLITVNGSEIWTLDGELIARQTLDSEIVMKLMELKEQHGTWTWLASVDEVFSNEAPEDILAYEWLKVGFDTDNDQTKEEIIQTITDWGNVEWSNSSPTNIEINAFGVNKAAAIKKVCERLNLSMEQVMAAGDSLNDIKMIEKAGLGVAMGNAQQIVKDKADYITDTNANDGVAKAIEKWVLRK</sequence>
<gene>
    <name evidence="1" type="ORF">GGQ92_002373</name>
</gene>
<dbReference type="SFLD" id="SFLDS00003">
    <property type="entry name" value="Haloacid_Dehalogenase"/>
    <property type="match status" value="1"/>
</dbReference>
<dbReference type="InterPro" id="IPR006379">
    <property type="entry name" value="HAD-SF_hydro_IIB"/>
</dbReference>
<dbReference type="AlphaFoldDB" id="A0A841RLB9"/>
<dbReference type="CDD" id="cd07516">
    <property type="entry name" value="HAD_Pase"/>
    <property type="match status" value="1"/>
</dbReference>